<feature type="binding site" evidence="6">
    <location>
        <position position="346"/>
    </location>
    <ligand>
        <name>D-dopa</name>
        <dbReference type="ChEBI" id="CHEBI:149689"/>
    </ligand>
</feature>
<accession>A0A067NF70</accession>
<dbReference type="GO" id="GO:0003884">
    <property type="term" value="F:D-amino-acid oxidase activity"/>
    <property type="evidence" value="ECO:0007669"/>
    <property type="project" value="InterPro"/>
</dbReference>
<dbReference type="PIRSF" id="PIRSF000189">
    <property type="entry name" value="D-aa_oxidase"/>
    <property type="match status" value="1"/>
</dbReference>
<dbReference type="EMBL" id="KL198014">
    <property type="protein sequence ID" value="KDQ22391.1"/>
    <property type="molecule type" value="Genomic_DNA"/>
</dbReference>
<evidence type="ECO:0000313" key="8">
    <source>
        <dbReference type="EMBL" id="KDQ22391.1"/>
    </source>
</evidence>
<dbReference type="STRING" id="1137138.A0A067NF70"/>
<evidence type="ECO:0000256" key="3">
    <source>
        <dbReference type="ARBA" id="ARBA00022630"/>
    </source>
</evidence>
<sequence>MANQQLKQVVVVGAGVIGLTTALKLQQKGGYQVTIIAEAFPSDPKTVKYTSHWAGAHHVSFEPRDTPKHKIDRDTFDVLWEMSAPSSATEGLFLRIPQEEHYYDERPEPSPLDHMPDFRYLPKDSLVPDAIGGVAFNTLTIDTPRYLNYLFAQFLSAGGLIDRASIQHLIQILEGGAKVFSTPKDAPKIEVDAIVVCAGLGARTLGGVDDKTVHPIRGQTILIRAPWIRFGRTLSKEDVWTYVIPRRSGDVIVGGTKVDNDWYPKARPETTIDILTRALAICPELAPPEIRAVRKPTIEDVVPIIIEEGCGFRPGRTGGLRLEVEWFEGRKDGAKVPVVYNYGHAGSGFQSSWGSAAIAVELLEKALAGTPA</sequence>
<keyword evidence="5" id="KW-0560">Oxidoreductase</keyword>
<evidence type="ECO:0000256" key="5">
    <source>
        <dbReference type="ARBA" id="ARBA00023002"/>
    </source>
</evidence>
<evidence type="ECO:0000313" key="9">
    <source>
        <dbReference type="Proteomes" id="UP000027073"/>
    </source>
</evidence>
<dbReference type="GO" id="GO:0019478">
    <property type="term" value="P:D-amino acid catabolic process"/>
    <property type="evidence" value="ECO:0007669"/>
    <property type="project" value="TreeGrafter"/>
</dbReference>
<feature type="binding site" evidence="6">
    <location>
        <begin position="50"/>
        <end position="51"/>
    </location>
    <ligand>
        <name>FAD</name>
        <dbReference type="ChEBI" id="CHEBI:57692"/>
    </ligand>
</feature>
<dbReference type="FunCoup" id="A0A067NF70">
    <property type="interactions" value="55"/>
</dbReference>
<evidence type="ECO:0000256" key="4">
    <source>
        <dbReference type="ARBA" id="ARBA00022827"/>
    </source>
</evidence>
<dbReference type="OrthoDB" id="2015447at2759"/>
<dbReference type="InParanoid" id="A0A067NF70"/>
<dbReference type="InterPro" id="IPR006076">
    <property type="entry name" value="FAD-dep_OxRdtase"/>
</dbReference>
<keyword evidence="4 6" id="KW-0274">FAD</keyword>
<reference evidence="9" key="1">
    <citation type="journal article" date="2014" name="Proc. Natl. Acad. Sci. U.S.A.">
        <title>Extensive sampling of basidiomycete genomes demonstrates inadequacy of the white-rot/brown-rot paradigm for wood decay fungi.</title>
        <authorList>
            <person name="Riley R."/>
            <person name="Salamov A.A."/>
            <person name="Brown D.W."/>
            <person name="Nagy L.G."/>
            <person name="Floudas D."/>
            <person name="Held B.W."/>
            <person name="Levasseur A."/>
            <person name="Lombard V."/>
            <person name="Morin E."/>
            <person name="Otillar R."/>
            <person name="Lindquist E.A."/>
            <person name="Sun H."/>
            <person name="LaButti K.M."/>
            <person name="Schmutz J."/>
            <person name="Jabbour D."/>
            <person name="Luo H."/>
            <person name="Baker S.E."/>
            <person name="Pisabarro A.G."/>
            <person name="Walton J.D."/>
            <person name="Blanchette R.A."/>
            <person name="Henrissat B."/>
            <person name="Martin F."/>
            <person name="Cullen D."/>
            <person name="Hibbett D.S."/>
            <person name="Grigoriev I.V."/>
        </authorList>
    </citation>
    <scope>NUCLEOTIDE SEQUENCE [LARGE SCALE GENOMIC DNA]</scope>
    <source>
        <strain evidence="9">PC15</strain>
    </source>
</reference>
<evidence type="ECO:0000256" key="1">
    <source>
        <dbReference type="ARBA" id="ARBA00001974"/>
    </source>
</evidence>
<dbReference type="SUPFAM" id="SSF54373">
    <property type="entry name" value="FAD-linked reductases, C-terminal domain"/>
    <property type="match status" value="1"/>
</dbReference>
<dbReference type="GO" id="GO:0005737">
    <property type="term" value="C:cytoplasm"/>
    <property type="evidence" value="ECO:0007669"/>
    <property type="project" value="TreeGrafter"/>
</dbReference>
<dbReference type="InterPro" id="IPR023209">
    <property type="entry name" value="DAO"/>
</dbReference>
<feature type="binding site" evidence="6">
    <location>
        <position position="242"/>
    </location>
    <ligand>
        <name>D-dopa</name>
        <dbReference type="ChEBI" id="CHEBI:149689"/>
    </ligand>
</feature>
<evidence type="ECO:0000259" key="7">
    <source>
        <dbReference type="Pfam" id="PF01266"/>
    </source>
</evidence>
<dbReference type="Gene3D" id="3.30.9.10">
    <property type="entry name" value="D-Amino Acid Oxidase, subunit A, domain 2"/>
    <property type="match status" value="1"/>
</dbReference>
<dbReference type="Gene3D" id="3.40.50.720">
    <property type="entry name" value="NAD(P)-binding Rossmann-like Domain"/>
    <property type="match status" value="1"/>
</dbReference>
<organism evidence="8 9">
    <name type="scientific">Pleurotus ostreatus (strain PC15)</name>
    <name type="common">Oyster mushroom</name>
    <dbReference type="NCBI Taxonomy" id="1137138"/>
    <lineage>
        <taxon>Eukaryota</taxon>
        <taxon>Fungi</taxon>
        <taxon>Dikarya</taxon>
        <taxon>Basidiomycota</taxon>
        <taxon>Agaricomycotina</taxon>
        <taxon>Agaricomycetes</taxon>
        <taxon>Agaricomycetidae</taxon>
        <taxon>Agaricales</taxon>
        <taxon>Pleurotineae</taxon>
        <taxon>Pleurotaceae</taxon>
        <taxon>Pleurotus</taxon>
    </lineage>
</organism>
<evidence type="ECO:0000256" key="2">
    <source>
        <dbReference type="ARBA" id="ARBA00006730"/>
    </source>
</evidence>
<evidence type="ECO:0000256" key="6">
    <source>
        <dbReference type="PIRSR" id="PIRSR000189-1"/>
    </source>
</evidence>
<proteinExistence type="inferred from homology"/>
<comment type="cofactor">
    <cofactor evidence="1 6">
        <name>FAD</name>
        <dbReference type="ChEBI" id="CHEBI:57692"/>
    </cofactor>
</comment>
<keyword evidence="3" id="KW-0285">Flavoprotein</keyword>
<feature type="binding site" evidence="6">
    <location>
        <position position="313"/>
    </location>
    <ligand>
        <name>D-serine</name>
        <dbReference type="ChEBI" id="CHEBI:35247"/>
    </ligand>
</feature>
<dbReference type="AlphaFoldDB" id="A0A067NF70"/>
<dbReference type="Pfam" id="PF01266">
    <property type="entry name" value="DAO"/>
    <property type="match status" value="1"/>
</dbReference>
<feature type="domain" description="FAD dependent oxidoreductase" evidence="7">
    <location>
        <begin position="9"/>
        <end position="362"/>
    </location>
</feature>
<gene>
    <name evidence="8" type="ORF">PLEOSDRAFT_1114570</name>
</gene>
<comment type="similarity">
    <text evidence="2">Belongs to the DAMOX/DASOX family.</text>
</comment>
<name>A0A067NF70_PLEO1</name>
<dbReference type="HOGENOM" id="CLU_034311_1_1_1"/>
<protein>
    <recommendedName>
        <fullName evidence="7">FAD dependent oxidoreductase domain-containing protein</fullName>
    </recommendedName>
</protein>
<dbReference type="GO" id="GO:0071949">
    <property type="term" value="F:FAD binding"/>
    <property type="evidence" value="ECO:0007669"/>
    <property type="project" value="InterPro"/>
</dbReference>
<dbReference type="PANTHER" id="PTHR11530">
    <property type="entry name" value="D-AMINO ACID OXIDASE"/>
    <property type="match status" value="1"/>
</dbReference>
<dbReference type="SUPFAM" id="SSF51971">
    <property type="entry name" value="Nucleotide-binding domain"/>
    <property type="match status" value="1"/>
</dbReference>
<dbReference type="PANTHER" id="PTHR11530:SF11">
    <property type="entry name" value="D-ASPARTATE OXIDASE"/>
    <property type="match status" value="1"/>
</dbReference>
<dbReference type="VEuPathDB" id="FungiDB:PLEOSDRAFT_1114570"/>
<dbReference type="Proteomes" id="UP000027073">
    <property type="component" value="Unassembled WGS sequence"/>
</dbReference>